<evidence type="ECO:0000256" key="1">
    <source>
        <dbReference type="ARBA" id="ARBA00004752"/>
    </source>
</evidence>
<dbReference type="UniPathway" id="UPA00219"/>
<dbReference type="Pfam" id="PF10908">
    <property type="entry name" value="Tlde1_dom"/>
    <property type="match status" value="1"/>
</dbReference>
<organism evidence="9">
    <name type="scientific">uncultured Caudovirales phage</name>
    <dbReference type="NCBI Taxonomy" id="2100421"/>
    <lineage>
        <taxon>Viruses</taxon>
        <taxon>Duplodnaviria</taxon>
        <taxon>Heunggongvirae</taxon>
        <taxon>Uroviricota</taxon>
        <taxon>Caudoviricetes</taxon>
        <taxon>Peduoviridae</taxon>
        <taxon>Maltschvirus</taxon>
        <taxon>Maltschvirus maltsch</taxon>
    </lineage>
</organism>
<keyword evidence="3" id="KW-0133">Cell shape</keyword>
<evidence type="ECO:0000256" key="3">
    <source>
        <dbReference type="ARBA" id="ARBA00022960"/>
    </source>
</evidence>
<evidence type="ECO:0000259" key="6">
    <source>
        <dbReference type="Pfam" id="PF10908"/>
    </source>
</evidence>
<protein>
    <recommendedName>
        <fullName evidence="6">Tlde1 domain-containing protein</fullName>
    </recommendedName>
</protein>
<evidence type="ECO:0000256" key="2">
    <source>
        <dbReference type="ARBA" id="ARBA00022679"/>
    </source>
</evidence>
<gene>
    <name evidence="8" type="ORF">UFOVP1081_34</name>
    <name evidence="9" type="ORF">UFOVP1433_34</name>
    <name evidence="7" type="ORF">UFOVP553_34</name>
</gene>
<dbReference type="SUPFAM" id="SSF141523">
    <property type="entry name" value="L,D-transpeptidase catalytic domain-like"/>
    <property type="match status" value="1"/>
</dbReference>
<name>A0A6J5SGW0_9CAUD</name>
<dbReference type="GO" id="GO:0071555">
    <property type="term" value="P:cell wall organization"/>
    <property type="evidence" value="ECO:0007669"/>
    <property type="project" value="UniProtKB-KW"/>
</dbReference>
<evidence type="ECO:0000256" key="5">
    <source>
        <dbReference type="ARBA" id="ARBA00023316"/>
    </source>
</evidence>
<evidence type="ECO:0000313" key="9">
    <source>
        <dbReference type="EMBL" id="CAB4212925.1"/>
    </source>
</evidence>
<proteinExistence type="predicted"/>
<dbReference type="CDD" id="cd16913">
    <property type="entry name" value="YkuD_like"/>
    <property type="match status" value="1"/>
</dbReference>
<dbReference type="InterPro" id="IPR038063">
    <property type="entry name" value="Transpep_catalytic_dom"/>
</dbReference>
<dbReference type="InterPro" id="IPR005490">
    <property type="entry name" value="LD_TPept_cat_dom"/>
</dbReference>
<keyword evidence="2" id="KW-0808">Transferase</keyword>
<dbReference type="EMBL" id="LR797392">
    <property type="protein sequence ID" value="CAB4212925.1"/>
    <property type="molecule type" value="Genomic_DNA"/>
</dbReference>
<feature type="domain" description="Tlde1" evidence="6">
    <location>
        <begin position="21"/>
        <end position="107"/>
    </location>
</feature>
<comment type="pathway">
    <text evidence="1">Cell wall biogenesis; peptidoglycan biosynthesis.</text>
</comment>
<keyword evidence="4" id="KW-0573">Peptidoglycan synthesis</keyword>
<dbReference type="GO" id="GO:0016740">
    <property type="term" value="F:transferase activity"/>
    <property type="evidence" value="ECO:0007669"/>
    <property type="project" value="UniProtKB-KW"/>
</dbReference>
<evidence type="ECO:0000313" key="8">
    <source>
        <dbReference type="EMBL" id="CAB4183045.1"/>
    </source>
</evidence>
<evidence type="ECO:0000256" key="4">
    <source>
        <dbReference type="ARBA" id="ARBA00022984"/>
    </source>
</evidence>
<dbReference type="InterPro" id="IPR021225">
    <property type="entry name" value="Tlde1_dom"/>
</dbReference>
<accession>A0A6J5SGW0</accession>
<sequence length="124" mass="13128">MAWRYEQKTGTLRDNRGAVVAQGYSGRDKGLNNPAAQGVANVGPIPVGTYDIATAMNHLSCGPLSMRLLPAPGTNTLGRDGFLIHGDTASMDHTASHGCIIVNRMAREIVSNSPDRLLVVITGE</sequence>
<dbReference type="EMBL" id="LR797038">
    <property type="protein sequence ID" value="CAB4183045.1"/>
    <property type="molecule type" value="Genomic_DNA"/>
</dbReference>
<evidence type="ECO:0000313" key="7">
    <source>
        <dbReference type="EMBL" id="CAB4149788.1"/>
    </source>
</evidence>
<dbReference type="EMBL" id="LR796529">
    <property type="protein sequence ID" value="CAB4149788.1"/>
    <property type="molecule type" value="Genomic_DNA"/>
</dbReference>
<keyword evidence="5" id="KW-0961">Cell wall biogenesis/degradation</keyword>
<reference evidence="9" key="1">
    <citation type="submission" date="2020-05" db="EMBL/GenBank/DDBJ databases">
        <authorList>
            <person name="Chiriac C."/>
            <person name="Salcher M."/>
            <person name="Ghai R."/>
            <person name="Kavagutti S V."/>
        </authorList>
    </citation>
    <scope>NUCLEOTIDE SEQUENCE</scope>
</reference>